<dbReference type="AlphaFoldDB" id="A0A7W6PRU5"/>
<accession>A0A7W6PRU5</accession>
<evidence type="ECO:0008006" key="3">
    <source>
        <dbReference type="Google" id="ProtNLM"/>
    </source>
</evidence>
<dbReference type="RefSeq" id="WP_165132669.1">
    <property type="nucleotide sequence ID" value="NZ_CP049250.1"/>
</dbReference>
<evidence type="ECO:0000313" key="1">
    <source>
        <dbReference type="EMBL" id="MBB4143085.1"/>
    </source>
</evidence>
<comment type="caution">
    <text evidence="1">The sequence shown here is derived from an EMBL/GenBank/DDBJ whole genome shotgun (WGS) entry which is preliminary data.</text>
</comment>
<dbReference type="EMBL" id="JACIEC010000001">
    <property type="protein sequence ID" value="MBB4143085.1"/>
    <property type="molecule type" value="Genomic_DNA"/>
</dbReference>
<organism evidence="1 2">
    <name type="scientific">Rhizobium rhizoryzae</name>
    <dbReference type="NCBI Taxonomy" id="451876"/>
    <lineage>
        <taxon>Bacteria</taxon>
        <taxon>Pseudomonadati</taxon>
        <taxon>Pseudomonadota</taxon>
        <taxon>Alphaproteobacteria</taxon>
        <taxon>Hyphomicrobiales</taxon>
        <taxon>Rhizobiaceae</taxon>
        <taxon>Rhizobium/Agrobacterium group</taxon>
        <taxon>Rhizobium</taxon>
    </lineage>
</organism>
<dbReference type="Proteomes" id="UP000519897">
    <property type="component" value="Unassembled WGS sequence"/>
</dbReference>
<name>A0A7W6PRU5_9HYPH</name>
<evidence type="ECO:0000313" key="2">
    <source>
        <dbReference type="Proteomes" id="UP000519897"/>
    </source>
</evidence>
<sequence>MIPEALQYAASLAVTPADFRRHVSSSVRLWARAKRCKRDWATHEANTKSHILHAISDLKQRRTAVVLGSGLLRDVPMEGLVQAFDTVVLVDLVHLASVRAWVALRGKGKVRLITRDVSGLEDALKGGRVEPLSFLRQVPYLDFVASTNLLSQIGVGARRKLEKRPGQADLIVPQLIHAHLTALSGLPCKACLVTDVAYQVTDRQGKVLETGDLLAGIEAPPSARHWNWPVVPFGEDSGDYEAMHRVIAV</sequence>
<gene>
    <name evidence="1" type="ORF">GGQ72_001584</name>
</gene>
<keyword evidence="2" id="KW-1185">Reference proteome</keyword>
<reference evidence="1 2" key="1">
    <citation type="submission" date="2020-08" db="EMBL/GenBank/DDBJ databases">
        <title>Genomic Encyclopedia of Type Strains, Phase IV (KMG-IV): sequencing the most valuable type-strain genomes for metagenomic binning, comparative biology and taxonomic classification.</title>
        <authorList>
            <person name="Goeker M."/>
        </authorList>
    </citation>
    <scope>NUCLEOTIDE SEQUENCE [LARGE SCALE GENOMIC DNA]</scope>
    <source>
        <strain evidence="1 2">DSM 29514</strain>
    </source>
</reference>
<protein>
    <recommendedName>
        <fullName evidence="3">Class I SAM-dependent methyltransferase</fullName>
    </recommendedName>
</protein>
<proteinExistence type="predicted"/>